<dbReference type="EMBL" id="CP000880">
    <property type="protein sequence ID" value="ABX24404.1"/>
    <property type="molecule type" value="Genomic_DNA"/>
</dbReference>
<gene>
    <name evidence="2" type="ordered locus">SARI_04634</name>
</gene>
<dbReference type="Proteomes" id="UP000002084">
    <property type="component" value="Chromosome"/>
</dbReference>
<keyword evidence="3" id="KW-1185">Reference proteome</keyword>
<evidence type="ECO:0000313" key="3">
    <source>
        <dbReference type="Proteomes" id="UP000002084"/>
    </source>
</evidence>
<accession>A9MRK6</accession>
<reference evidence="2 3" key="1">
    <citation type="submission" date="2007-11" db="EMBL/GenBank/DDBJ databases">
        <authorList>
            <consortium name="The Salmonella enterica serovar Arizonae Genome Sequencing Project"/>
            <person name="McClelland M."/>
            <person name="Sanderson E.K."/>
            <person name="Porwollik S."/>
            <person name="Spieth J."/>
            <person name="Clifton W.S."/>
            <person name="Fulton R."/>
            <person name="Chunyan W."/>
            <person name="Wollam A."/>
            <person name="Shah N."/>
            <person name="Pepin K."/>
            <person name="Bhonagiri V."/>
            <person name="Nash W."/>
            <person name="Johnson M."/>
            <person name="Thiruvilangam P."/>
            <person name="Wilson R."/>
        </authorList>
    </citation>
    <scope>NUCLEOTIDE SEQUENCE [LARGE SCALE GENOMIC DNA]</scope>
    <source>
        <strain evidence="3">ATCC BAA-731 / CDC346-86 / RSK2980</strain>
    </source>
</reference>
<evidence type="ECO:0000313" key="2">
    <source>
        <dbReference type="EMBL" id="ABX24404.1"/>
    </source>
</evidence>
<dbReference type="HOGENOM" id="CLU_2847246_0_0_6"/>
<name>A9MRK6_SALAR</name>
<dbReference type="KEGG" id="ses:SARI_04634"/>
<feature type="region of interest" description="Disordered" evidence="1">
    <location>
        <begin position="46"/>
        <end position="65"/>
    </location>
</feature>
<dbReference type="AlphaFoldDB" id="A9MRK6"/>
<protein>
    <submittedName>
        <fullName evidence="2">Uncharacterized protein</fullName>
    </submittedName>
</protein>
<proteinExistence type="predicted"/>
<organism evidence="2 3">
    <name type="scientific">Salmonella arizonae (strain ATCC BAA-731 / CDC346-86 / RSK2980)</name>
    <dbReference type="NCBI Taxonomy" id="41514"/>
    <lineage>
        <taxon>Bacteria</taxon>
        <taxon>Pseudomonadati</taxon>
        <taxon>Pseudomonadota</taxon>
        <taxon>Gammaproteobacteria</taxon>
        <taxon>Enterobacterales</taxon>
        <taxon>Enterobacteriaceae</taxon>
        <taxon>Salmonella</taxon>
    </lineage>
</organism>
<sequence length="65" mass="7250">MFKKSDFYHKGNEVNLTVTQLISAADDTEASYLPFREATFCSTTNQYQSPSASQEHPVASAFFPP</sequence>
<evidence type="ECO:0000256" key="1">
    <source>
        <dbReference type="SAM" id="MobiDB-lite"/>
    </source>
</evidence>